<evidence type="ECO:0000313" key="1">
    <source>
        <dbReference type="EMBL" id="TGE35895.1"/>
    </source>
</evidence>
<accession>A0A4Z0R0M5</accession>
<reference evidence="1 2" key="1">
    <citation type="submission" date="2019-03" db="EMBL/GenBank/DDBJ databases">
        <title>Draft Genome Sequence of Desulfosporosinus fructosivorans Strain 63.6F, Isolated from Marine Sediment in the Baltic Sea.</title>
        <authorList>
            <person name="Hausmann B."/>
            <person name="Vandieken V."/>
            <person name="Pjevac P."/>
            <person name="Schreck K."/>
            <person name="Herbold C.W."/>
            <person name="Loy A."/>
        </authorList>
    </citation>
    <scope>NUCLEOTIDE SEQUENCE [LARGE SCALE GENOMIC DNA]</scope>
    <source>
        <strain evidence="1 2">63.6F</strain>
    </source>
</reference>
<comment type="caution">
    <text evidence="1">The sequence shown here is derived from an EMBL/GenBank/DDBJ whole genome shotgun (WGS) entry which is preliminary data.</text>
</comment>
<dbReference type="Proteomes" id="UP000298460">
    <property type="component" value="Unassembled WGS sequence"/>
</dbReference>
<evidence type="ECO:0000313" key="2">
    <source>
        <dbReference type="Proteomes" id="UP000298460"/>
    </source>
</evidence>
<protein>
    <submittedName>
        <fullName evidence="1">Uncharacterized protein</fullName>
    </submittedName>
</protein>
<sequence>MITMNPEIIALLIRKQKADSLTPEIRQQYADKYLDIVLELARHAVVHSLPAWDEEVNSVIVRQMLLEMGQKYDHKKPYIEWMCQTLIPEVDISFQVRDQARFYHCIQVASKQIGNV</sequence>
<organism evidence="1 2">
    <name type="scientific">Desulfosporosinus fructosivorans</name>
    <dbReference type="NCBI Taxonomy" id="2018669"/>
    <lineage>
        <taxon>Bacteria</taxon>
        <taxon>Bacillati</taxon>
        <taxon>Bacillota</taxon>
        <taxon>Clostridia</taxon>
        <taxon>Eubacteriales</taxon>
        <taxon>Desulfitobacteriaceae</taxon>
        <taxon>Desulfosporosinus</taxon>
    </lineage>
</organism>
<keyword evidence="2" id="KW-1185">Reference proteome</keyword>
<dbReference type="EMBL" id="SPQQ01000010">
    <property type="protein sequence ID" value="TGE35895.1"/>
    <property type="molecule type" value="Genomic_DNA"/>
</dbReference>
<name>A0A4Z0R0M5_9FIRM</name>
<proteinExistence type="predicted"/>
<gene>
    <name evidence="1" type="ORF">E4K67_22525</name>
</gene>
<dbReference type="AlphaFoldDB" id="A0A4Z0R0M5"/>